<dbReference type="InterPro" id="IPR036249">
    <property type="entry name" value="Thioredoxin-like_sf"/>
</dbReference>
<evidence type="ECO:0000259" key="2">
    <source>
        <dbReference type="PROSITE" id="PS50405"/>
    </source>
</evidence>
<feature type="domain" description="GST N-terminal" evidence="1">
    <location>
        <begin position="1"/>
        <end position="85"/>
    </location>
</feature>
<dbReference type="STRING" id="1804984.AYM40_12030"/>
<dbReference type="SFLD" id="SFLDG01151">
    <property type="entry name" value="Main.2:_Nu-like"/>
    <property type="match status" value="1"/>
</dbReference>
<evidence type="ECO:0000313" key="4">
    <source>
        <dbReference type="Proteomes" id="UP000076852"/>
    </source>
</evidence>
<dbReference type="InterPro" id="IPR004046">
    <property type="entry name" value="GST_C"/>
</dbReference>
<dbReference type="PROSITE" id="PS50405">
    <property type="entry name" value="GST_CTER"/>
    <property type="match status" value="1"/>
</dbReference>
<dbReference type="SFLD" id="SFLDG00358">
    <property type="entry name" value="Main_(cytGST)"/>
    <property type="match status" value="1"/>
</dbReference>
<dbReference type="Pfam" id="PF13409">
    <property type="entry name" value="GST_N_2"/>
    <property type="match status" value="1"/>
</dbReference>
<evidence type="ECO:0000313" key="3">
    <source>
        <dbReference type="EMBL" id="ANB73010.1"/>
    </source>
</evidence>
<dbReference type="Gene3D" id="3.40.30.10">
    <property type="entry name" value="Glutaredoxin"/>
    <property type="match status" value="1"/>
</dbReference>
<name>A0A160FKN6_9BURK</name>
<dbReference type="InterPro" id="IPR004045">
    <property type="entry name" value="Glutathione_S-Trfase_N"/>
</dbReference>
<dbReference type="PROSITE" id="PS50404">
    <property type="entry name" value="GST_NTER"/>
    <property type="match status" value="1"/>
</dbReference>
<accession>A0A160FKN6</accession>
<keyword evidence="4" id="KW-1185">Reference proteome</keyword>
<feature type="domain" description="GST C-terminal" evidence="2">
    <location>
        <begin position="88"/>
        <end position="209"/>
    </location>
</feature>
<gene>
    <name evidence="3" type="ORF">AYM40_12030</name>
</gene>
<evidence type="ECO:0000259" key="1">
    <source>
        <dbReference type="PROSITE" id="PS50404"/>
    </source>
</evidence>
<sequence length="247" mass="28408">MLTVFVCGGPNPRKVTLLLEELGWAYEWKLVDMYLGQQRSPEYLAINPNGRLPALIDDAAHSAPIVLWESGVILEYLADKAGQFLPVEGAARYEVLKWLHFQIAHAPYLGNAHLYRVMYKEAINFDIKRFTIESSRIYSVLNAQLAQSQFIAGKEYSIADIAWYPWIEYHEWQGQDLKKFSNIDRWFKEISERPAVRRGAAIPWRYGEFGPSAVGEKVRRIVERRLKDPRFTLTATTDNEALSNIAT</sequence>
<proteinExistence type="predicted"/>
<dbReference type="SUPFAM" id="SSF47616">
    <property type="entry name" value="GST C-terminal domain-like"/>
    <property type="match status" value="1"/>
</dbReference>
<dbReference type="AlphaFoldDB" id="A0A160FKN6"/>
<dbReference type="RefSeq" id="WP_063496419.1">
    <property type="nucleotide sequence ID" value="NZ_CP014578.1"/>
</dbReference>
<reference evidence="3 4" key="1">
    <citation type="journal article" date="2016" name="Gene">
        <title>PacBio SMRT assembly of a complex multi-replicon genome reveals chlorocatechol degradative operon in a region of genome plasticity.</title>
        <authorList>
            <person name="Ricker N."/>
            <person name="Shen S.Y."/>
            <person name="Goordial J."/>
            <person name="Jin S."/>
            <person name="Fulthorpe R.R."/>
        </authorList>
    </citation>
    <scope>NUCLEOTIDE SEQUENCE [LARGE SCALE GENOMIC DNA]</scope>
    <source>
        <strain evidence="3 4">OLGA172</strain>
    </source>
</reference>
<protein>
    <recommendedName>
        <fullName evidence="5">Glutathione S-transferase</fullName>
    </recommendedName>
</protein>
<dbReference type="OrthoDB" id="8772754at2"/>
<dbReference type="InterPro" id="IPR010987">
    <property type="entry name" value="Glutathione-S-Trfase_C-like"/>
</dbReference>
<dbReference type="KEGG" id="buz:AYM40_12030"/>
<dbReference type="InterPro" id="IPR036282">
    <property type="entry name" value="Glutathione-S-Trfase_C_sf"/>
</dbReference>
<dbReference type="EMBL" id="CP014578">
    <property type="protein sequence ID" value="ANB73010.1"/>
    <property type="molecule type" value="Genomic_DNA"/>
</dbReference>
<dbReference type="CDD" id="cd03048">
    <property type="entry name" value="GST_N_Ure2p_like"/>
    <property type="match status" value="1"/>
</dbReference>
<dbReference type="SFLD" id="SFLDS00019">
    <property type="entry name" value="Glutathione_Transferase_(cytos"/>
    <property type="match status" value="1"/>
</dbReference>
<dbReference type="SUPFAM" id="SSF52833">
    <property type="entry name" value="Thioredoxin-like"/>
    <property type="match status" value="1"/>
</dbReference>
<evidence type="ECO:0008006" key="5">
    <source>
        <dbReference type="Google" id="ProtNLM"/>
    </source>
</evidence>
<organism evidence="3 4">
    <name type="scientific">Paraburkholderia phytofirmans OLGA172</name>
    <dbReference type="NCBI Taxonomy" id="1417228"/>
    <lineage>
        <taxon>Bacteria</taxon>
        <taxon>Pseudomonadati</taxon>
        <taxon>Pseudomonadota</taxon>
        <taxon>Betaproteobacteria</taxon>
        <taxon>Burkholderiales</taxon>
        <taxon>Burkholderiaceae</taxon>
        <taxon>Paraburkholderia</taxon>
    </lineage>
</organism>
<dbReference type="PANTHER" id="PTHR44051:SF8">
    <property type="entry name" value="GLUTATHIONE S-TRANSFERASE GSTA"/>
    <property type="match status" value="1"/>
</dbReference>
<dbReference type="Pfam" id="PF00043">
    <property type="entry name" value="GST_C"/>
    <property type="match status" value="1"/>
</dbReference>
<dbReference type="InterPro" id="IPR040079">
    <property type="entry name" value="Glutathione_S-Trfase"/>
</dbReference>
<dbReference type="Gene3D" id="1.20.1050.10">
    <property type="match status" value="1"/>
</dbReference>
<dbReference type="Proteomes" id="UP000076852">
    <property type="component" value="Chromosome 1"/>
</dbReference>
<dbReference type="PANTHER" id="PTHR44051">
    <property type="entry name" value="GLUTATHIONE S-TRANSFERASE-RELATED"/>
    <property type="match status" value="1"/>
</dbReference>